<evidence type="ECO:0000256" key="4">
    <source>
        <dbReference type="ARBA" id="ARBA00023098"/>
    </source>
</evidence>
<dbReference type="PANTHER" id="PTHR11066:SF34">
    <property type="entry name" value="ACYL-COENZYME A THIOESTERASE 8"/>
    <property type="match status" value="1"/>
</dbReference>
<dbReference type="InterPro" id="IPR003703">
    <property type="entry name" value="Acyl_CoA_thio"/>
</dbReference>
<comment type="similarity">
    <text evidence="1">Belongs to the C/M/P thioester hydrolase family.</text>
</comment>
<name>A0A0B6Y8A6_9EUPU</name>
<dbReference type="InterPro" id="IPR029069">
    <property type="entry name" value="HotDog_dom_sf"/>
</dbReference>
<feature type="domain" description="Acyl-CoA thioesterase-like C-terminal" evidence="6">
    <location>
        <begin position="174"/>
        <end position="296"/>
    </location>
</feature>
<dbReference type="GO" id="GO:0005782">
    <property type="term" value="C:peroxisomal matrix"/>
    <property type="evidence" value="ECO:0007669"/>
    <property type="project" value="UniProtKB-SubCell"/>
</dbReference>
<dbReference type="PANTHER" id="PTHR11066">
    <property type="entry name" value="ACYL-COA THIOESTERASE"/>
    <property type="match status" value="1"/>
</dbReference>
<evidence type="ECO:0000313" key="7">
    <source>
        <dbReference type="EMBL" id="CEK52379.1"/>
    </source>
</evidence>
<dbReference type="EMBL" id="HACG01005514">
    <property type="protein sequence ID" value="CEK52379.1"/>
    <property type="molecule type" value="Transcribed_RNA"/>
</dbReference>
<protein>
    <recommendedName>
        <fullName evidence="8">Acyl-CoA thioesterase II domain-containing protein</fullName>
    </recommendedName>
</protein>
<keyword evidence="4" id="KW-0443">Lipid metabolism</keyword>
<dbReference type="CDD" id="cd03444">
    <property type="entry name" value="Thioesterase_II_repeat1"/>
    <property type="match status" value="1"/>
</dbReference>
<evidence type="ECO:0008006" key="8">
    <source>
        <dbReference type="Google" id="ProtNLM"/>
    </source>
</evidence>
<dbReference type="GO" id="GO:0047617">
    <property type="term" value="F:fatty acyl-CoA hydrolase activity"/>
    <property type="evidence" value="ECO:0007669"/>
    <property type="project" value="InterPro"/>
</dbReference>
<dbReference type="Pfam" id="PF13622">
    <property type="entry name" value="4HBT_3"/>
    <property type="match status" value="1"/>
</dbReference>
<dbReference type="Pfam" id="PF20789">
    <property type="entry name" value="4HBT_3C"/>
    <property type="match status" value="1"/>
</dbReference>
<dbReference type="FunFam" id="2.40.160.210:FF:000001">
    <property type="entry name" value="Acyl-CoA thioesterase II"/>
    <property type="match status" value="1"/>
</dbReference>
<accession>A0A0B6Y8A6</accession>
<comment type="subunit">
    <text evidence="2">Homotetramer.</text>
</comment>
<reference evidence="7" key="1">
    <citation type="submission" date="2014-12" db="EMBL/GenBank/DDBJ databases">
        <title>Insight into the proteome of Arion vulgaris.</title>
        <authorList>
            <person name="Aradska J."/>
            <person name="Bulat T."/>
            <person name="Smidak R."/>
            <person name="Sarate P."/>
            <person name="Gangsoo J."/>
            <person name="Sialana F."/>
            <person name="Bilban M."/>
            <person name="Lubec G."/>
        </authorList>
    </citation>
    <scope>NUCLEOTIDE SEQUENCE</scope>
    <source>
        <tissue evidence="7">Skin</tissue>
    </source>
</reference>
<sequence>MDSAGELDSFLARSFLDLEQIDENLFRSKSLWKHKFARGVYGGQIIGQALVAASEGISDNQHIHSLHSYFLQKGNADIPILYHVDKTRDGRTYCARSIKAVQSGRIIFTMQASFKQPESFITAHQLTMPEVPHPDQLETATEALERFRNEDQLSETSYLIGTQWYDGFPAIIKWIEPDQLLFQKACYPRRLLWVKAKGHIDNNLHQNTHKCCLAYLSDSFMLQTALMRLAPIKNRASMFNTSLDHIMWFHAPCKVDQWLLFQLESDHLGDGRAFCRGSIWDINGTLVTTVAQEGVIRHEETPSKL</sequence>
<feature type="domain" description="Acyl-CoA thioesterase-like N-terminal HotDog" evidence="5">
    <location>
        <begin position="35"/>
        <end position="114"/>
    </location>
</feature>
<dbReference type="InterPro" id="IPR049450">
    <property type="entry name" value="ACOT8-like_C"/>
</dbReference>
<evidence type="ECO:0000256" key="1">
    <source>
        <dbReference type="ARBA" id="ARBA00006538"/>
    </source>
</evidence>
<evidence type="ECO:0000256" key="3">
    <source>
        <dbReference type="ARBA" id="ARBA00022801"/>
    </source>
</evidence>
<gene>
    <name evidence="7" type="primary">ORF16542</name>
</gene>
<dbReference type="SUPFAM" id="SSF54637">
    <property type="entry name" value="Thioesterase/thiol ester dehydrase-isomerase"/>
    <property type="match status" value="2"/>
</dbReference>
<dbReference type="GO" id="GO:0009062">
    <property type="term" value="P:fatty acid catabolic process"/>
    <property type="evidence" value="ECO:0007669"/>
    <property type="project" value="TreeGrafter"/>
</dbReference>
<evidence type="ECO:0000259" key="6">
    <source>
        <dbReference type="Pfam" id="PF20789"/>
    </source>
</evidence>
<evidence type="ECO:0000256" key="2">
    <source>
        <dbReference type="ARBA" id="ARBA00011881"/>
    </source>
</evidence>
<dbReference type="Gene3D" id="2.40.160.210">
    <property type="entry name" value="Acyl-CoA thioesterase, double hotdog domain"/>
    <property type="match status" value="1"/>
</dbReference>
<dbReference type="InterPro" id="IPR042171">
    <property type="entry name" value="Acyl-CoA_hotdog"/>
</dbReference>
<organism evidence="7">
    <name type="scientific">Arion vulgaris</name>
    <dbReference type="NCBI Taxonomy" id="1028688"/>
    <lineage>
        <taxon>Eukaryota</taxon>
        <taxon>Metazoa</taxon>
        <taxon>Spiralia</taxon>
        <taxon>Lophotrochozoa</taxon>
        <taxon>Mollusca</taxon>
        <taxon>Gastropoda</taxon>
        <taxon>Heterobranchia</taxon>
        <taxon>Euthyneura</taxon>
        <taxon>Panpulmonata</taxon>
        <taxon>Eupulmonata</taxon>
        <taxon>Stylommatophora</taxon>
        <taxon>Helicina</taxon>
        <taxon>Arionoidea</taxon>
        <taxon>Arionidae</taxon>
        <taxon>Arion</taxon>
    </lineage>
</organism>
<dbReference type="GO" id="GO:0006637">
    <property type="term" value="P:acyl-CoA metabolic process"/>
    <property type="evidence" value="ECO:0007669"/>
    <property type="project" value="InterPro"/>
</dbReference>
<proteinExistence type="inferred from homology"/>
<dbReference type="InterPro" id="IPR049449">
    <property type="entry name" value="TesB_ACOT8-like_N"/>
</dbReference>
<dbReference type="AlphaFoldDB" id="A0A0B6Y8A6"/>
<evidence type="ECO:0000259" key="5">
    <source>
        <dbReference type="Pfam" id="PF13622"/>
    </source>
</evidence>
<dbReference type="CDD" id="cd03445">
    <property type="entry name" value="Thioesterase_II_repeat2"/>
    <property type="match status" value="1"/>
</dbReference>
<keyword evidence="3" id="KW-0378">Hydrolase</keyword>